<name>A0A1A8Y161_9RHOO</name>
<dbReference type="AlphaFoldDB" id="A0A1A8Y161"/>
<dbReference type="SUPFAM" id="SSF53807">
    <property type="entry name" value="Helical backbone' metal receptor"/>
    <property type="match status" value="1"/>
</dbReference>
<dbReference type="InterPro" id="IPR054828">
    <property type="entry name" value="Vit_B12_bind_prot"/>
</dbReference>
<organism evidence="4 5">
    <name type="scientific">Candidatus Propionivibrio aalborgensis</name>
    <dbReference type="NCBI Taxonomy" id="1860101"/>
    <lineage>
        <taxon>Bacteria</taxon>
        <taxon>Pseudomonadati</taxon>
        <taxon>Pseudomonadota</taxon>
        <taxon>Betaproteobacteria</taxon>
        <taxon>Rhodocyclales</taxon>
        <taxon>Rhodocyclaceae</taxon>
        <taxon>Propionivibrio</taxon>
    </lineage>
</organism>
<feature type="signal peptide" evidence="2">
    <location>
        <begin position="1"/>
        <end position="27"/>
    </location>
</feature>
<reference evidence="4 5" key="1">
    <citation type="submission" date="2016-06" db="EMBL/GenBank/DDBJ databases">
        <authorList>
            <person name="Kjaerup R.B."/>
            <person name="Dalgaard T.S."/>
            <person name="Juul-Madsen H.R."/>
        </authorList>
    </citation>
    <scope>NUCLEOTIDE SEQUENCE [LARGE SCALE GENOMIC DNA]</scope>
    <source>
        <strain evidence="4">2</strain>
    </source>
</reference>
<evidence type="ECO:0000256" key="1">
    <source>
        <dbReference type="ARBA" id="ARBA00022729"/>
    </source>
</evidence>
<evidence type="ECO:0000256" key="2">
    <source>
        <dbReference type="SAM" id="SignalP"/>
    </source>
</evidence>
<sequence length="302" mass="33527">MGTYQLKYTMKCMLAVALITFCGPSLAEVVVRDDTGATVRLPEPARRIVTLAPHLVETLFAAGAGDKLVGTVHYSNFPEAAKTISRVGSYDRFDLESVVALKPDLIIAWLSGNVPASLDKLRALGFPVYVSQIDRIDDVPSEIERFSALAGTSEIGNAAAKRFRERFARLQQRYSKLPPVRTFYQIWKQPLMTVGGKQIISSVIRLCGGENVFEQLETLAPAVTIEAVIAANPEAIVASGMGESRPEWLDDWKRWASITAVVRENLFFIHPDLIQRHTPRLLDGAELLCQQLETARRRRPHG</sequence>
<dbReference type="NCBIfam" id="NF038402">
    <property type="entry name" value="TroA_like"/>
    <property type="match status" value="1"/>
</dbReference>
<proteinExistence type="predicted"/>
<dbReference type="PANTHER" id="PTHR30535:SF34">
    <property type="entry name" value="MOLYBDATE-BINDING PROTEIN MOLA"/>
    <property type="match status" value="1"/>
</dbReference>
<dbReference type="InterPro" id="IPR002491">
    <property type="entry name" value="ABC_transptr_periplasmic_BD"/>
</dbReference>
<accession>A0A1A8Y161</accession>
<dbReference type="Gene3D" id="3.40.50.1980">
    <property type="entry name" value="Nitrogenase molybdenum iron protein domain"/>
    <property type="match status" value="2"/>
</dbReference>
<keyword evidence="1 2" id="KW-0732">Signal</keyword>
<dbReference type="GO" id="GO:0071281">
    <property type="term" value="P:cellular response to iron ion"/>
    <property type="evidence" value="ECO:0007669"/>
    <property type="project" value="TreeGrafter"/>
</dbReference>
<dbReference type="Proteomes" id="UP000199600">
    <property type="component" value="Unassembled WGS sequence"/>
</dbReference>
<evidence type="ECO:0000259" key="3">
    <source>
        <dbReference type="PROSITE" id="PS50983"/>
    </source>
</evidence>
<dbReference type="PANTHER" id="PTHR30535">
    <property type="entry name" value="VITAMIN B12-BINDING PROTEIN"/>
    <property type="match status" value="1"/>
</dbReference>
<protein>
    <submittedName>
        <fullName evidence="4">Periplasmic binding protein</fullName>
    </submittedName>
</protein>
<feature type="chain" id="PRO_5008381959" evidence="2">
    <location>
        <begin position="28"/>
        <end position="302"/>
    </location>
</feature>
<gene>
    <name evidence="4" type="ORF">PROAA_3780001</name>
</gene>
<keyword evidence="5" id="KW-1185">Reference proteome</keyword>
<dbReference type="CDD" id="cd01144">
    <property type="entry name" value="BtuF"/>
    <property type="match status" value="1"/>
</dbReference>
<dbReference type="InterPro" id="IPR050902">
    <property type="entry name" value="ABC_Transporter_SBP"/>
</dbReference>
<dbReference type="PROSITE" id="PS50983">
    <property type="entry name" value="FE_B12_PBP"/>
    <property type="match status" value="1"/>
</dbReference>
<evidence type="ECO:0000313" key="4">
    <source>
        <dbReference type="EMBL" id="SBT10098.1"/>
    </source>
</evidence>
<dbReference type="EMBL" id="FLQY01000310">
    <property type="protein sequence ID" value="SBT10098.1"/>
    <property type="molecule type" value="Genomic_DNA"/>
</dbReference>
<evidence type="ECO:0000313" key="5">
    <source>
        <dbReference type="Proteomes" id="UP000199600"/>
    </source>
</evidence>
<dbReference type="Pfam" id="PF01497">
    <property type="entry name" value="Peripla_BP_2"/>
    <property type="match status" value="1"/>
</dbReference>
<feature type="domain" description="Fe/B12 periplasmic-binding" evidence="3">
    <location>
        <begin position="47"/>
        <end position="296"/>
    </location>
</feature>